<feature type="transmembrane region" description="Helical" evidence="8">
    <location>
        <begin position="72"/>
        <end position="96"/>
    </location>
</feature>
<dbReference type="Pfam" id="PF02386">
    <property type="entry name" value="TrkH"/>
    <property type="match status" value="2"/>
</dbReference>
<dbReference type="GO" id="GO:0030001">
    <property type="term" value="P:metal ion transport"/>
    <property type="evidence" value="ECO:0007669"/>
    <property type="project" value="UniProtKB-ARBA"/>
</dbReference>
<proteinExistence type="predicted"/>
<keyword evidence="3" id="KW-1003">Cell membrane</keyword>
<dbReference type="PANTHER" id="PTHR32024">
    <property type="entry name" value="TRK SYSTEM POTASSIUM UPTAKE PROTEIN TRKG-RELATED"/>
    <property type="match status" value="1"/>
</dbReference>
<reference evidence="9" key="1">
    <citation type="submission" date="2020-10" db="EMBL/GenBank/DDBJ databases">
        <authorList>
            <person name="Gilroy R."/>
        </authorList>
    </citation>
    <scope>NUCLEOTIDE SEQUENCE</scope>
    <source>
        <strain evidence="9">CHK176-22527</strain>
    </source>
</reference>
<comment type="subcellular location">
    <subcellularLocation>
        <location evidence="1">Cell membrane</location>
        <topology evidence="1">Multi-pass membrane protein</topology>
    </subcellularLocation>
</comment>
<keyword evidence="6" id="KW-0406">Ion transport</keyword>
<feature type="transmembrane region" description="Helical" evidence="8">
    <location>
        <begin position="278"/>
        <end position="300"/>
    </location>
</feature>
<keyword evidence="2" id="KW-0813">Transport</keyword>
<feature type="transmembrane region" description="Helical" evidence="8">
    <location>
        <begin position="127"/>
        <end position="148"/>
    </location>
</feature>
<reference evidence="9" key="2">
    <citation type="journal article" date="2021" name="PeerJ">
        <title>Extensive microbial diversity within the chicken gut microbiome revealed by metagenomics and culture.</title>
        <authorList>
            <person name="Gilroy R."/>
            <person name="Ravi A."/>
            <person name="Getino M."/>
            <person name="Pursley I."/>
            <person name="Horton D.L."/>
            <person name="Alikhan N.F."/>
            <person name="Baker D."/>
            <person name="Gharbi K."/>
            <person name="Hall N."/>
            <person name="Watson M."/>
            <person name="Adriaenssens E.M."/>
            <person name="Foster-Nyarko E."/>
            <person name="Jarju S."/>
            <person name="Secka A."/>
            <person name="Antonio M."/>
            <person name="Oren A."/>
            <person name="Chaudhuri R.R."/>
            <person name="La Ragione R."/>
            <person name="Hildebrand F."/>
            <person name="Pallen M.J."/>
        </authorList>
    </citation>
    <scope>NUCLEOTIDE SEQUENCE</scope>
    <source>
        <strain evidence="9">CHK176-22527</strain>
    </source>
</reference>
<evidence type="ECO:0000256" key="7">
    <source>
        <dbReference type="ARBA" id="ARBA00023136"/>
    </source>
</evidence>
<feature type="transmembrane region" description="Helical" evidence="8">
    <location>
        <begin position="220"/>
        <end position="242"/>
    </location>
</feature>
<evidence type="ECO:0000256" key="2">
    <source>
        <dbReference type="ARBA" id="ARBA00022448"/>
    </source>
</evidence>
<dbReference type="PANTHER" id="PTHR32024:SF1">
    <property type="entry name" value="KTR SYSTEM POTASSIUM UPTAKE PROTEIN B"/>
    <property type="match status" value="1"/>
</dbReference>
<gene>
    <name evidence="9" type="ORF">IAD12_07480</name>
</gene>
<keyword evidence="4 8" id="KW-0812">Transmembrane</keyword>
<accession>A0A9D1HDU8</accession>
<keyword evidence="5 8" id="KW-1133">Transmembrane helix</keyword>
<feature type="transmembrane region" description="Helical" evidence="8">
    <location>
        <begin position="337"/>
        <end position="357"/>
    </location>
</feature>
<dbReference type="GO" id="GO:0008324">
    <property type="term" value="F:monoatomic cation transmembrane transporter activity"/>
    <property type="evidence" value="ECO:0007669"/>
    <property type="project" value="InterPro"/>
</dbReference>
<dbReference type="GO" id="GO:0005886">
    <property type="term" value="C:plasma membrane"/>
    <property type="evidence" value="ECO:0007669"/>
    <property type="project" value="UniProtKB-SubCell"/>
</dbReference>
<keyword evidence="7 8" id="KW-0472">Membrane</keyword>
<dbReference type="AlphaFoldDB" id="A0A9D1HDU8"/>
<evidence type="ECO:0000256" key="5">
    <source>
        <dbReference type="ARBA" id="ARBA00022989"/>
    </source>
</evidence>
<evidence type="ECO:0000256" key="3">
    <source>
        <dbReference type="ARBA" id="ARBA00022475"/>
    </source>
</evidence>
<feature type="transmembrane region" description="Helical" evidence="8">
    <location>
        <begin position="12"/>
        <end position="29"/>
    </location>
</feature>
<organism evidence="9 10">
    <name type="scientific">Candidatus Allocopromorpha excrementavium</name>
    <dbReference type="NCBI Taxonomy" id="2840741"/>
    <lineage>
        <taxon>Bacteria</taxon>
        <taxon>Bacillati</taxon>
        <taxon>Bacillota</taxon>
        <taxon>Clostridia</taxon>
        <taxon>Eubacteriales</taxon>
        <taxon>Eubacteriaceae</taxon>
        <taxon>Eubacteriaceae incertae sedis</taxon>
        <taxon>Candidatus Allocopromorpha</taxon>
    </lineage>
</organism>
<evidence type="ECO:0000313" key="9">
    <source>
        <dbReference type="EMBL" id="HIU00080.1"/>
    </source>
</evidence>
<dbReference type="InterPro" id="IPR003445">
    <property type="entry name" value="Cat_transpt"/>
</dbReference>
<protein>
    <submittedName>
        <fullName evidence="9">H(+)-transporting ATPase</fullName>
    </submittedName>
</protein>
<name>A0A9D1HDU8_9FIRM</name>
<dbReference type="EMBL" id="DVLX01000089">
    <property type="protein sequence ID" value="HIU00080.1"/>
    <property type="molecule type" value="Genomic_DNA"/>
</dbReference>
<evidence type="ECO:0000256" key="4">
    <source>
        <dbReference type="ARBA" id="ARBA00022692"/>
    </source>
</evidence>
<comment type="caution">
    <text evidence="9">The sequence shown here is derived from an EMBL/GenBank/DDBJ whole genome shotgun (WGS) entry which is preliminary data.</text>
</comment>
<sequence length="431" mass="45750">MHSKELKPRRLFVLGFFVVILAGTALLMLPVSTGTDECLSFFDSLFMATSAVCVTGLATIDPGTGLSVFGQAVMMGLIQVGGLGITSIGVMVIMSAGGKISMGNQKLAKESLNLNSGKGLKNVIKSVAHVTVAFEFGGAVCSFITFYGDFSPEKAVWLSCFHSIAAFNNAGFDLLGDFKSLTDYHADAWLCCSTSGLIIFGGLGFFVIKELISGKTPRKWSLHTKVVITMTVALIIGGTLFLKATEGGDISWLEAYFQSVSSRTAGFASISMGNLSKAGLMVIMLLMFIGASSGSTGGGIKTTTMFILVKKAVSTVFNGNCTAYKREIPENVVTKSFMVFLLAIAVIFIGTFAVCMMEPDFTFEQILFEVVSGFSTTGFSTGITPELCDGSKVVLSAAMFTGRVGPLTLATIWLSRAKPQISYSQEEINIG</sequence>
<dbReference type="Proteomes" id="UP000824159">
    <property type="component" value="Unassembled WGS sequence"/>
</dbReference>
<evidence type="ECO:0000256" key="8">
    <source>
        <dbReference type="SAM" id="Phobius"/>
    </source>
</evidence>
<evidence type="ECO:0000313" key="10">
    <source>
        <dbReference type="Proteomes" id="UP000824159"/>
    </source>
</evidence>
<evidence type="ECO:0000256" key="6">
    <source>
        <dbReference type="ARBA" id="ARBA00023065"/>
    </source>
</evidence>
<feature type="transmembrane region" description="Helical" evidence="8">
    <location>
        <begin position="188"/>
        <end position="208"/>
    </location>
</feature>
<evidence type="ECO:0000256" key="1">
    <source>
        <dbReference type="ARBA" id="ARBA00004651"/>
    </source>
</evidence>